<dbReference type="SMART" id="SM00382">
    <property type="entry name" value="AAA"/>
    <property type="match status" value="1"/>
</dbReference>
<dbReference type="GO" id="GO:0003723">
    <property type="term" value="F:RNA binding"/>
    <property type="evidence" value="ECO:0007669"/>
    <property type="project" value="TreeGrafter"/>
</dbReference>
<dbReference type="Pfam" id="PF00270">
    <property type="entry name" value="DEAD"/>
    <property type="match status" value="1"/>
</dbReference>
<evidence type="ECO:0000313" key="8">
    <source>
        <dbReference type="Proteomes" id="UP000295443"/>
    </source>
</evidence>
<dbReference type="InterPro" id="IPR011545">
    <property type="entry name" value="DEAD/DEAH_box_helicase_dom"/>
</dbReference>
<dbReference type="GO" id="GO:0005524">
    <property type="term" value="F:ATP binding"/>
    <property type="evidence" value="ECO:0007669"/>
    <property type="project" value="UniProtKB-KW"/>
</dbReference>
<dbReference type="Pfam" id="PF04408">
    <property type="entry name" value="WHD_HA2"/>
    <property type="match status" value="1"/>
</dbReference>
<dbReference type="PANTHER" id="PTHR18934:SF99">
    <property type="entry name" value="ATP-DEPENDENT RNA HELICASE DHX37-RELATED"/>
    <property type="match status" value="1"/>
</dbReference>
<dbReference type="SUPFAM" id="SSF52540">
    <property type="entry name" value="P-loop containing nucleoside triphosphate hydrolases"/>
    <property type="match status" value="1"/>
</dbReference>
<keyword evidence="2 7" id="KW-0378">Hydrolase</keyword>
<reference evidence="7 8" key="1">
    <citation type="submission" date="2019-03" db="EMBL/GenBank/DDBJ databases">
        <title>Genome sequence of Thiobacillaceae bacterium LSR1, a sulfur-oxidizing bacterium isolated from freshwater sediment.</title>
        <authorList>
            <person name="Li S."/>
        </authorList>
    </citation>
    <scope>NUCLEOTIDE SEQUENCE [LARGE SCALE GENOMIC DNA]</scope>
    <source>
        <strain evidence="7 8">LSR1</strain>
    </source>
</reference>
<dbReference type="SMART" id="SM00487">
    <property type="entry name" value="DEXDc"/>
    <property type="match status" value="1"/>
</dbReference>
<organism evidence="7 8">
    <name type="scientific">Parasulfuritortus cantonensis</name>
    <dbReference type="NCBI Taxonomy" id="2528202"/>
    <lineage>
        <taxon>Bacteria</taxon>
        <taxon>Pseudomonadati</taxon>
        <taxon>Pseudomonadota</taxon>
        <taxon>Betaproteobacteria</taxon>
        <taxon>Nitrosomonadales</taxon>
        <taxon>Thiobacillaceae</taxon>
        <taxon>Parasulfuritortus</taxon>
    </lineage>
</organism>
<evidence type="ECO:0000256" key="1">
    <source>
        <dbReference type="ARBA" id="ARBA00022741"/>
    </source>
</evidence>
<feature type="domain" description="Helicase C-terminal" evidence="6">
    <location>
        <begin position="219"/>
        <end position="390"/>
    </location>
</feature>
<dbReference type="Pfam" id="PF07717">
    <property type="entry name" value="OB_NTP_bind"/>
    <property type="match status" value="1"/>
</dbReference>
<dbReference type="InterPro" id="IPR003593">
    <property type="entry name" value="AAA+_ATPase"/>
</dbReference>
<dbReference type="FunFam" id="1.20.120.1080:FF:000005">
    <property type="entry name" value="ATP-dependent helicase HrpA"/>
    <property type="match status" value="1"/>
</dbReference>
<dbReference type="EMBL" id="SJZB01000018">
    <property type="protein sequence ID" value="TCJ16380.1"/>
    <property type="molecule type" value="Genomic_DNA"/>
</dbReference>
<dbReference type="SMART" id="SM00490">
    <property type="entry name" value="HELICc"/>
    <property type="match status" value="1"/>
</dbReference>
<dbReference type="NCBIfam" id="TIGR01967">
    <property type="entry name" value="DEAH_box_HrpA"/>
    <property type="match status" value="1"/>
</dbReference>
<sequence length="1272" mass="141595">MAPQARIEFPEHLPVSARREDIAAALTGHQVVIVCGETGSGKTTQLPKIAWAAGRGRTGLIGMTQPRRIAAKSVASRLAEETATQLGGFVGWQVRFTDQVGRDSRIKVMTDGILLAETQSDPQFRAYDTLILDEAHERSLNIDFLLGYLKTLLGQRPDLKLIISSATLEADRFSAYFGAAPVVEVSGRTYPVEVRYRPPAETGKAAKDADKGRDEEEPDLEAALLMAVDELAREGTGDILVFLPGEREIRDVQEALRKHHPPHTEILPLFARLSVTEQEQIFKPHSGRRIVLATNVAETSLTVPGIRYVVDTGQARVKRYSIRNKIEQLKVEKVSQASANQRTGRCGRVAEGICIRLYDEQDFQSRPPYTTPELLRSSLAGVILRMKSLHLPEIGAFPFLDPPEPRRIHDGQALLRELNALAEDGRLTRIGRELARLPLDPRLGRMLVAAREKAVLHEVLVIAAFLSTQDPRDRPLERQAAADQKHARFADENSDFVAILKLWRHVEELNNHRKSQRKFRDALAEDFLSARRVREWREVYGQLTTQVKELGWKVADALPAVPTEEAGADAPAGYANLHQALLPGLLGNLGMLTEEGLYLGARETKFLPFPGSGVKKKPKWVMAAEIVETRRIYARTVARIEPDWIEHAARHLLKVSYSDPHWAKKPAHVAASLRATLYGLPVVNGRKVHYGPIDPVQAREIFIRAALVAGEYDTRAAFFGHNRKLLAQIDELSHRSRNARIAVDEEDLYRFFDDRIPEGIHNGAAFEKWLREAEVKSPKLLHLRREDLLRERGADARDFPKELDLGGVKFALAYRFDPGAEDDGVTLLVPLAALNQVPQGRCDWLVPGLLEEKALALIKGLPQSVRRAFVPVPEFARAAAEALRPGETPLTEALADFLAKTTGQAIARDAWRPEALPAHLTMNYRVLDERNHIVAEGRDLPALRRELGGEAARSLQQAAAPDERADLGRWDFGDLPGQVELTSGGRKIAAYPSLVEDAGQVALKLLDSPALAREQHRRGVCRLLWRAFPDLLKQVEKDLGVRLKPAAMQYALLGNAVAAPAAAGGKPQDGRGQTNLTLNQLLADVLYSAARAVLAVDPADLRRQNEFDSAAQTARPRLAEQARETARLAAECLEHGHRLNQQLARAPASKEAAADLRAQLPGLVFPGFVGRLAPAVLVHLPRYLKAMERRLEKLPGRPERDAQMMRSLTPLLGQWQARARREEQTTGLSPEMEAFRWQLEELRVSLFAQELKTPEPISVKRMEKRWAELIAR</sequence>
<feature type="domain" description="Helicase ATP-binding" evidence="5">
    <location>
        <begin position="23"/>
        <end position="186"/>
    </location>
</feature>
<dbReference type="CDD" id="cd18791">
    <property type="entry name" value="SF2_C_RHA"/>
    <property type="match status" value="1"/>
</dbReference>
<dbReference type="Proteomes" id="UP000295443">
    <property type="component" value="Unassembled WGS sequence"/>
</dbReference>
<keyword evidence="4" id="KW-0067">ATP-binding</keyword>
<dbReference type="Pfam" id="PF00271">
    <property type="entry name" value="Helicase_C"/>
    <property type="match status" value="1"/>
</dbReference>
<dbReference type="Gene3D" id="3.40.50.300">
    <property type="entry name" value="P-loop containing nucleotide triphosphate hydrolases"/>
    <property type="match status" value="2"/>
</dbReference>
<evidence type="ECO:0000256" key="3">
    <source>
        <dbReference type="ARBA" id="ARBA00022806"/>
    </source>
</evidence>
<accession>A0A4R1BGP7</accession>
<dbReference type="Pfam" id="PF11898">
    <property type="entry name" value="DUF3418"/>
    <property type="match status" value="1"/>
</dbReference>
<dbReference type="GO" id="GO:0016787">
    <property type="term" value="F:hydrolase activity"/>
    <property type="evidence" value="ECO:0007669"/>
    <property type="project" value="UniProtKB-KW"/>
</dbReference>
<keyword evidence="1" id="KW-0547">Nucleotide-binding</keyword>
<keyword evidence="3 7" id="KW-0347">Helicase</keyword>
<dbReference type="PROSITE" id="PS51194">
    <property type="entry name" value="HELICASE_CTER"/>
    <property type="match status" value="1"/>
</dbReference>
<dbReference type="EC" id="3.6.4.13" evidence="7"/>
<evidence type="ECO:0000313" key="7">
    <source>
        <dbReference type="EMBL" id="TCJ16380.1"/>
    </source>
</evidence>
<dbReference type="InterPro" id="IPR027417">
    <property type="entry name" value="P-loop_NTPase"/>
</dbReference>
<dbReference type="InterPro" id="IPR007502">
    <property type="entry name" value="Helicase-assoc_dom"/>
</dbReference>
<dbReference type="Pfam" id="PF21010">
    <property type="entry name" value="HA2_C"/>
    <property type="match status" value="1"/>
</dbReference>
<dbReference type="SMART" id="SM00847">
    <property type="entry name" value="HA2"/>
    <property type="match status" value="1"/>
</dbReference>
<dbReference type="GO" id="GO:0003724">
    <property type="term" value="F:RNA helicase activity"/>
    <property type="evidence" value="ECO:0007669"/>
    <property type="project" value="UniProtKB-EC"/>
</dbReference>
<evidence type="ECO:0000256" key="2">
    <source>
        <dbReference type="ARBA" id="ARBA00022801"/>
    </source>
</evidence>
<keyword evidence="8" id="KW-1185">Reference proteome</keyword>
<evidence type="ECO:0000259" key="6">
    <source>
        <dbReference type="PROSITE" id="PS51194"/>
    </source>
</evidence>
<dbReference type="InterPro" id="IPR011709">
    <property type="entry name" value="DEAD-box_helicase_OB_fold"/>
</dbReference>
<dbReference type="PROSITE" id="PS51192">
    <property type="entry name" value="HELICASE_ATP_BIND_1"/>
    <property type="match status" value="1"/>
</dbReference>
<evidence type="ECO:0000256" key="4">
    <source>
        <dbReference type="ARBA" id="ARBA00022840"/>
    </source>
</evidence>
<dbReference type="AlphaFoldDB" id="A0A4R1BGP7"/>
<dbReference type="OrthoDB" id="9805617at2"/>
<dbReference type="InterPro" id="IPR014001">
    <property type="entry name" value="Helicase_ATP-bd"/>
</dbReference>
<dbReference type="InterPro" id="IPR048333">
    <property type="entry name" value="HA2_WH"/>
</dbReference>
<dbReference type="InterPro" id="IPR010222">
    <property type="entry name" value="RNA_helicase_HrpA"/>
</dbReference>
<dbReference type="Gene3D" id="1.20.120.1080">
    <property type="match status" value="1"/>
</dbReference>
<evidence type="ECO:0000259" key="5">
    <source>
        <dbReference type="PROSITE" id="PS51192"/>
    </source>
</evidence>
<comment type="caution">
    <text evidence="7">The sequence shown here is derived from an EMBL/GenBank/DDBJ whole genome shotgun (WGS) entry which is preliminary data.</text>
</comment>
<dbReference type="InterPro" id="IPR024590">
    <property type="entry name" value="HrpA_C"/>
</dbReference>
<proteinExistence type="predicted"/>
<dbReference type="PANTHER" id="PTHR18934">
    <property type="entry name" value="ATP-DEPENDENT RNA HELICASE"/>
    <property type="match status" value="1"/>
</dbReference>
<dbReference type="InterPro" id="IPR001650">
    <property type="entry name" value="Helicase_C-like"/>
</dbReference>
<name>A0A4R1BGP7_9PROT</name>
<gene>
    <name evidence="7" type="primary">hrpA</name>
    <name evidence="7" type="ORF">EZJ19_05090</name>
</gene>
<protein>
    <submittedName>
        <fullName evidence="7">ATP-dependent RNA helicase HrpA</fullName>
        <ecNumber evidence="7">3.6.4.13</ecNumber>
    </submittedName>
</protein>